<comment type="caution">
    <text evidence="2">The sequence shown here is derived from an EMBL/GenBank/DDBJ whole genome shotgun (WGS) entry which is preliminary data.</text>
</comment>
<feature type="transmembrane region" description="Helical" evidence="1">
    <location>
        <begin position="12"/>
        <end position="35"/>
    </location>
</feature>
<evidence type="ECO:0008006" key="4">
    <source>
        <dbReference type="Google" id="ProtNLM"/>
    </source>
</evidence>
<gene>
    <name evidence="2" type="ORF">A2756_04025</name>
</gene>
<sequence length="214" mass="23419">MRTAYQKIHRSSLNAGFSLLEMLVALTVFTIAIFISTGMLLTLSQAQEHATAFQNLQDNMRFALDSMGKSILVGKNYRCFAAPLADPPGFAITDANANGDLDGLEIADNCNFGSGVSTFAYQSFPTPTYPLGRLIVYQMSGNKIMRSVNNGNFVAVTDPLLEVDRLLFYATGPAANDQYQPKVTILIHAFLPVRQGSPIDLNLETTVSQRRIDT</sequence>
<name>A0A1G2G308_9BACT</name>
<keyword evidence="1" id="KW-0812">Transmembrane</keyword>
<dbReference type="Proteomes" id="UP000177785">
    <property type="component" value="Unassembled WGS sequence"/>
</dbReference>
<keyword evidence="1" id="KW-1133">Transmembrane helix</keyword>
<evidence type="ECO:0000313" key="3">
    <source>
        <dbReference type="Proteomes" id="UP000177785"/>
    </source>
</evidence>
<dbReference type="InterPro" id="IPR012902">
    <property type="entry name" value="N_methyl_site"/>
</dbReference>
<evidence type="ECO:0000313" key="2">
    <source>
        <dbReference type="EMBL" id="OGZ44537.1"/>
    </source>
</evidence>
<keyword evidence="1" id="KW-0472">Membrane</keyword>
<dbReference type="AlphaFoldDB" id="A0A1G2G308"/>
<dbReference type="NCBIfam" id="TIGR02532">
    <property type="entry name" value="IV_pilin_GFxxxE"/>
    <property type="match status" value="1"/>
</dbReference>
<dbReference type="EMBL" id="MHNL01000019">
    <property type="protein sequence ID" value="OGZ44537.1"/>
    <property type="molecule type" value="Genomic_DNA"/>
</dbReference>
<evidence type="ECO:0000256" key="1">
    <source>
        <dbReference type="SAM" id="Phobius"/>
    </source>
</evidence>
<dbReference type="PROSITE" id="PS00409">
    <property type="entry name" value="PROKAR_NTER_METHYL"/>
    <property type="match status" value="1"/>
</dbReference>
<proteinExistence type="predicted"/>
<organism evidence="2 3">
    <name type="scientific">Candidatus Ryanbacteria bacterium RIFCSPHIGHO2_01_FULL_48_27</name>
    <dbReference type="NCBI Taxonomy" id="1802115"/>
    <lineage>
        <taxon>Bacteria</taxon>
        <taxon>Candidatus Ryaniibacteriota</taxon>
    </lineage>
</organism>
<dbReference type="Pfam" id="PF07963">
    <property type="entry name" value="N_methyl"/>
    <property type="match status" value="1"/>
</dbReference>
<accession>A0A1G2G308</accession>
<protein>
    <recommendedName>
        <fullName evidence="4">Type II secretion system protein J</fullName>
    </recommendedName>
</protein>
<reference evidence="2 3" key="1">
    <citation type="journal article" date="2016" name="Nat. Commun.">
        <title>Thousands of microbial genomes shed light on interconnected biogeochemical processes in an aquifer system.</title>
        <authorList>
            <person name="Anantharaman K."/>
            <person name="Brown C.T."/>
            <person name="Hug L.A."/>
            <person name="Sharon I."/>
            <person name="Castelle C.J."/>
            <person name="Probst A.J."/>
            <person name="Thomas B.C."/>
            <person name="Singh A."/>
            <person name="Wilkins M.J."/>
            <person name="Karaoz U."/>
            <person name="Brodie E.L."/>
            <person name="Williams K.H."/>
            <person name="Hubbard S.S."/>
            <person name="Banfield J.F."/>
        </authorList>
    </citation>
    <scope>NUCLEOTIDE SEQUENCE [LARGE SCALE GENOMIC DNA]</scope>
</reference>
<dbReference type="STRING" id="1802115.A2756_04025"/>